<dbReference type="GO" id="GO:0005737">
    <property type="term" value="C:cytoplasm"/>
    <property type="evidence" value="ECO:0007669"/>
    <property type="project" value="TreeGrafter"/>
</dbReference>
<dbReference type="SMART" id="SM00128">
    <property type="entry name" value="IPPc"/>
    <property type="match status" value="1"/>
</dbReference>
<dbReference type="KEGG" id="asau:88174672"/>
<dbReference type="EC" id="3.1.3.36" evidence="3"/>
<feature type="region of interest" description="Disordered" evidence="5">
    <location>
        <begin position="955"/>
        <end position="1117"/>
    </location>
</feature>
<dbReference type="Pfam" id="PF02383">
    <property type="entry name" value="Syja_N"/>
    <property type="match status" value="1"/>
</dbReference>
<protein>
    <recommendedName>
        <fullName evidence="3">phosphoinositide 5-phosphatase</fullName>
        <ecNumber evidence="3">3.1.3.36</ecNumber>
    </recommendedName>
</protein>
<dbReference type="PROSITE" id="PS50275">
    <property type="entry name" value="SAC"/>
    <property type="match status" value="1"/>
</dbReference>
<sequence length="1133" mass="125169">MKVLVRKNPRVIALEGNTHALTFTTEKKEQNESLLAPRVVVHLLSRNSVSREKKFVPLVNKNVFGCLGLITIQGAIFLAVITGAVTDVALPVPYESVNRIFAVEFVCLSSDEWDFVALDGSGYPLINDTDEYDTSSNNSPSPGRIAHPCWELRKLLLNGLFYFSNNFDLTSLLQNRGVDKSKLEQQNSDFAIDGVHYQEQYMWNSFLMEEMLRFRGQLDDLSAQALERNRFLTTVIRGFAKTTNLGGGNTITIVSKQSWKRAGTRFLSRGIDDDGYVANFVESEFVFYNPSKGLVFAFTQIRGSVPAFWEQDLTLINPKITVTRSIDATQSSFDAHFNEICAKYNACHIVNLLSKTKLLEAELLRRYTELLNKSSHADHLLYTHFDFHAETKPLSGGFAGASKLLPFIHSSLEQFGWFDFDIAVGEVVTRQDGVLRVNCLDCLDRTNLIEQVVCQTVIKHIMLNQSETHGNSGRDRARLEDMIVRHNDLWADNGDAISQIYTGTNALKSSFSRSGKMNLAGALSDVTKSVSRMYQNTFVDSKKQSTIDLLLGKDGRFSIPVQIFDPSSDYVTGKLKECESSYTSYNEISIFTGTYNVNAGTPTSIKDLSSWLFPPENTTTDSPDIYGIGLQELIELNAGSILAGDTSKPVLWAKALDQVLNLQDEQYVLLRTELMSSVCLFLFVKKSKVSFVTQVAGSSKKTGLGGMTANKGACAVRFDYGLTSFALVTSHLAAGVNATIERHNDYSTIMLGLSFTRNLTLSDQDHLIWFGDLNYRLNMTNDRVRSLIEHGAFDELQDYDQLLLEKKERGGAFNGFKEDRILFYPTYKFDRGTSQYDTSEKQRVPSWTDRVLYRSRKGNDLRSINYNSVMDVSLSDHKPVYSTFVSKVKFVDEKKKLELSQKFYNTYKVENGDTSDDARSTIFGTDNDSIYSSNTNGGENGFASDALADLNLLDADIAPPKPPPRSRTQPMPALPRKVPPPPMSRKAPPSDVPVLLTGASGDIPSHPAMRPSSSNSGTPPPPPRRAATQFADFGISSAPLTPKSYSPVPSSKGSSVDISASTIDSSGIRPMKPVKPSALSATKVETSSSAGPDVVTLPAKTAKPAPPPSRANASPQAAGVLMTMSDWKPLVPK</sequence>
<evidence type="ECO:0000256" key="1">
    <source>
        <dbReference type="ARBA" id="ARBA00008943"/>
    </source>
</evidence>
<organism evidence="8 9">
    <name type="scientific">Australozyma saopauloensis</name>
    <dbReference type="NCBI Taxonomy" id="291208"/>
    <lineage>
        <taxon>Eukaryota</taxon>
        <taxon>Fungi</taxon>
        <taxon>Dikarya</taxon>
        <taxon>Ascomycota</taxon>
        <taxon>Saccharomycotina</taxon>
        <taxon>Pichiomycetes</taxon>
        <taxon>Metschnikowiaceae</taxon>
        <taxon>Australozyma</taxon>
    </lineage>
</organism>
<accession>A0AAX4HCM4</accession>
<dbReference type="GO" id="GO:0046856">
    <property type="term" value="P:phosphatidylinositol dephosphorylation"/>
    <property type="evidence" value="ECO:0007669"/>
    <property type="project" value="InterPro"/>
</dbReference>
<evidence type="ECO:0000256" key="2">
    <source>
        <dbReference type="ARBA" id="ARBA00009678"/>
    </source>
</evidence>
<dbReference type="InterPro" id="IPR046985">
    <property type="entry name" value="IP5"/>
</dbReference>
<dbReference type="GO" id="GO:0004439">
    <property type="term" value="F:phosphatidylinositol-4,5-bisphosphate 5-phosphatase activity"/>
    <property type="evidence" value="ECO:0007669"/>
    <property type="project" value="UniProtKB-EC"/>
</dbReference>
<feature type="compositionally biased region" description="Low complexity" evidence="5">
    <location>
        <begin position="1042"/>
        <end position="1056"/>
    </location>
</feature>
<gene>
    <name evidence="8" type="ORF">PUMCH_003609</name>
</gene>
<evidence type="ECO:0000256" key="4">
    <source>
        <dbReference type="ARBA" id="ARBA00022801"/>
    </source>
</evidence>
<feature type="transmembrane region" description="Helical" evidence="6">
    <location>
        <begin position="63"/>
        <end position="85"/>
    </location>
</feature>
<dbReference type="EMBL" id="CP138897">
    <property type="protein sequence ID" value="WPK26260.1"/>
    <property type="molecule type" value="Genomic_DNA"/>
</dbReference>
<dbReference type="SUPFAM" id="SSF56219">
    <property type="entry name" value="DNase I-like"/>
    <property type="match status" value="1"/>
</dbReference>
<comment type="similarity">
    <text evidence="2">In the central section; belongs to the inositol 1,4,5-trisphosphate 5-phosphatase family.</text>
</comment>
<proteinExistence type="inferred from homology"/>
<evidence type="ECO:0000256" key="3">
    <source>
        <dbReference type="ARBA" id="ARBA00013044"/>
    </source>
</evidence>
<reference evidence="8 9" key="1">
    <citation type="submission" date="2023-10" db="EMBL/GenBank/DDBJ databases">
        <title>Draft Genome Sequence of Candida saopaulonensis from a very Premature Infant with Sepsis.</title>
        <authorList>
            <person name="Ning Y."/>
            <person name="Dai R."/>
            <person name="Xiao M."/>
            <person name="Xu Y."/>
            <person name="Yan Q."/>
            <person name="Zhang L."/>
        </authorList>
    </citation>
    <scope>NUCLEOTIDE SEQUENCE [LARGE SCALE GENOMIC DNA]</scope>
    <source>
        <strain evidence="8 9">19XY460</strain>
    </source>
</reference>
<keyword evidence="6" id="KW-1133">Transmembrane helix</keyword>
<dbReference type="GeneID" id="88174672"/>
<keyword evidence="4" id="KW-0378">Hydrolase</keyword>
<dbReference type="RefSeq" id="XP_062878641.1">
    <property type="nucleotide sequence ID" value="XM_063022571.1"/>
</dbReference>
<dbReference type="Proteomes" id="UP001338582">
    <property type="component" value="Chromosome 4"/>
</dbReference>
<comment type="similarity">
    <text evidence="1">Belongs to the synaptojanin family.</text>
</comment>
<keyword evidence="6" id="KW-0812">Transmembrane</keyword>
<evidence type="ECO:0000256" key="6">
    <source>
        <dbReference type="SAM" id="Phobius"/>
    </source>
</evidence>
<evidence type="ECO:0000259" key="7">
    <source>
        <dbReference type="PROSITE" id="PS50275"/>
    </source>
</evidence>
<dbReference type="PANTHER" id="PTHR11200">
    <property type="entry name" value="INOSITOL 5-PHOSPHATASE"/>
    <property type="match status" value="1"/>
</dbReference>
<keyword evidence="9" id="KW-1185">Reference proteome</keyword>
<dbReference type="InterPro" id="IPR000300">
    <property type="entry name" value="IPPc"/>
</dbReference>
<dbReference type="Gene3D" id="3.60.10.10">
    <property type="entry name" value="Endonuclease/exonuclease/phosphatase"/>
    <property type="match status" value="1"/>
</dbReference>
<evidence type="ECO:0000313" key="8">
    <source>
        <dbReference type="EMBL" id="WPK26260.1"/>
    </source>
</evidence>
<dbReference type="InterPro" id="IPR036691">
    <property type="entry name" value="Endo/exonu/phosph_ase_sf"/>
</dbReference>
<evidence type="ECO:0000313" key="9">
    <source>
        <dbReference type="Proteomes" id="UP001338582"/>
    </source>
</evidence>
<feature type="domain" description="SAC" evidence="7">
    <location>
        <begin position="152"/>
        <end position="503"/>
    </location>
</feature>
<dbReference type="AlphaFoldDB" id="A0AAX4HCM4"/>
<name>A0AAX4HCM4_9ASCO</name>
<evidence type="ECO:0000256" key="5">
    <source>
        <dbReference type="SAM" id="MobiDB-lite"/>
    </source>
</evidence>
<dbReference type="PANTHER" id="PTHR11200:SF257">
    <property type="entry name" value="PHOSPHOINOSITIDE 5-PHOSPHATASE"/>
    <property type="match status" value="1"/>
</dbReference>
<dbReference type="InterPro" id="IPR002013">
    <property type="entry name" value="SAC_dom"/>
</dbReference>
<dbReference type="GO" id="GO:0043813">
    <property type="term" value="F:phosphatidylinositol-3,5-bisphosphate 5-phosphatase activity"/>
    <property type="evidence" value="ECO:0007669"/>
    <property type="project" value="TreeGrafter"/>
</dbReference>
<keyword evidence="6" id="KW-0472">Membrane</keyword>
<dbReference type="GO" id="GO:0016020">
    <property type="term" value="C:membrane"/>
    <property type="evidence" value="ECO:0007669"/>
    <property type="project" value="TreeGrafter"/>
</dbReference>
<dbReference type="Pfam" id="PF22669">
    <property type="entry name" value="Exo_endo_phos2"/>
    <property type="match status" value="1"/>
</dbReference>
<feature type="compositionally biased region" description="Polar residues" evidence="5">
    <location>
        <begin position="1079"/>
        <end position="1090"/>
    </location>
</feature>